<feature type="domain" description="Carrier" evidence="1">
    <location>
        <begin position="1"/>
        <end position="88"/>
    </location>
</feature>
<gene>
    <name evidence="2" type="ORF">GCM10010345_65840</name>
</gene>
<accession>A0ABQ3D040</accession>
<dbReference type="EMBL" id="BMVN01000031">
    <property type="protein sequence ID" value="GHA52142.1"/>
    <property type="molecule type" value="Genomic_DNA"/>
</dbReference>
<evidence type="ECO:0000313" key="3">
    <source>
        <dbReference type="Proteomes" id="UP000653644"/>
    </source>
</evidence>
<dbReference type="Gene3D" id="1.10.1200.10">
    <property type="entry name" value="ACP-like"/>
    <property type="match status" value="1"/>
</dbReference>
<keyword evidence="3" id="KW-1185">Reference proteome</keyword>
<comment type="caution">
    <text evidence="2">The sequence shown here is derived from an EMBL/GenBank/DDBJ whole genome shotgun (WGS) entry which is preliminary data.</text>
</comment>
<dbReference type="InterPro" id="IPR009081">
    <property type="entry name" value="PP-bd_ACP"/>
</dbReference>
<name>A0ABQ3D040_9ACTN</name>
<dbReference type="PROSITE" id="PS50075">
    <property type="entry name" value="CARRIER"/>
    <property type="match status" value="1"/>
</dbReference>
<dbReference type="Pfam" id="PF00550">
    <property type="entry name" value="PP-binding"/>
    <property type="match status" value="1"/>
</dbReference>
<evidence type="ECO:0000313" key="2">
    <source>
        <dbReference type="EMBL" id="GHA52142.1"/>
    </source>
</evidence>
<dbReference type="InterPro" id="IPR036736">
    <property type="entry name" value="ACP-like_sf"/>
</dbReference>
<sequence length="91" mass="9707">MSDTEKDVVSVVSEEMGALLSCRPLGPFDDFFREGGDSLRAVELITRLTERYRPSGAGEADQLGSELLTVVFEDATPTGLAATITRELGAA</sequence>
<dbReference type="Proteomes" id="UP000653644">
    <property type="component" value="Unassembled WGS sequence"/>
</dbReference>
<evidence type="ECO:0000259" key="1">
    <source>
        <dbReference type="PROSITE" id="PS50075"/>
    </source>
</evidence>
<dbReference type="SUPFAM" id="SSF47336">
    <property type="entry name" value="ACP-like"/>
    <property type="match status" value="1"/>
</dbReference>
<protein>
    <recommendedName>
        <fullName evidence="1">Carrier domain-containing protein</fullName>
    </recommendedName>
</protein>
<reference evidence="3" key="1">
    <citation type="journal article" date="2019" name="Int. J. Syst. Evol. Microbiol.">
        <title>The Global Catalogue of Microorganisms (GCM) 10K type strain sequencing project: providing services to taxonomists for standard genome sequencing and annotation.</title>
        <authorList>
            <consortium name="The Broad Institute Genomics Platform"/>
            <consortium name="The Broad Institute Genome Sequencing Center for Infectious Disease"/>
            <person name="Wu L."/>
            <person name="Ma J."/>
        </authorList>
    </citation>
    <scope>NUCLEOTIDE SEQUENCE [LARGE SCALE GENOMIC DNA]</scope>
    <source>
        <strain evidence="3">JCM 4733</strain>
    </source>
</reference>
<organism evidence="2 3">
    <name type="scientific">Streptomyces canarius</name>
    <dbReference type="NCBI Taxonomy" id="285453"/>
    <lineage>
        <taxon>Bacteria</taxon>
        <taxon>Bacillati</taxon>
        <taxon>Actinomycetota</taxon>
        <taxon>Actinomycetes</taxon>
        <taxon>Kitasatosporales</taxon>
        <taxon>Streptomycetaceae</taxon>
        <taxon>Streptomyces</taxon>
    </lineage>
</organism>
<proteinExistence type="predicted"/>